<evidence type="ECO:0000256" key="1">
    <source>
        <dbReference type="ARBA" id="ARBA00004651"/>
    </source>
</evidence>
<dbReference type="PROSITE" id="PS00217">
    <property type="entry name" value="SUGAR_TRANSPORT_2"/>
    <property type="match status" value="1"/>
</dbReference>
<keyword evidence="6" id="KW-0325">Glycoprotein</keyword>
<feature type="transmembrane region" description="Helical" evidence="8">
    <location>
        <begin position="111"/>
        <end position="134"/>
    </location>
</feature>
<gene>
    <name evidence="10" type="ORF">RN001_014095</name>
</gene>
<keyword evidence="4 8" id="KW-1133">Transmembrane helix</keyword>
<feature type="transmembrane region" description="Helical" evidence="8">
    <location>
        <begin position="88"/>
        <end position="105"/>
    </location>
</feature>
<dbReference type="Pfam" id="PF00083">
    <property type="entry name" value="Sugar_tr"/>
    <property type="match status" value="1"/>
</dbReference>
<feature type="transmembrane region" description="Helical" evidence="8">
    <location>
        <begin position="168"/>
        <end position="191"/>
    </location>
</feature>
<dbReference type="Gene3D" id="1.20.1250.20">
    <property type="entry name" value="MFS general substrate transporter like domains"/>
    <property type="match status" value="1"/>
</dbReference>
<keyword evidence="3 8" id="KW-0812">Transmembrane</keyword>
<dbReference type="InterPro" id="IPR036259">
    <property type="entry name" value="MFS_trans_sf"/>
</dbReference>
<dbReference type="GO" id="GO:0005886">
    <property type="term" value="C:plasma membrane"/>
    <property type="evidence" value="ECO:0007669"/>
    <property type="project" value="UniProtKB-SubCell"/>
</dbReference>
<evidence type="ECO:0000256" key="4">
    <source>
        <dbReference type="ARBA" id="ARBA00022989"/>
    </source>
</evidence>
<dbReference type="PROSITE" id="PS50850">
    <property type="entry name" value="MFS"/>
    <property type="match status" value="1"/>
</dbReference>
<proteinExistence type="inferred from homology"/>
<feature type="domain" description="Major facilitator superfamily (MFS) profile" evidence="9">
    <location>
        <begin position="17"/>
        <end position="446"/>
    </location>
</feature>
<keyword evidence="11" id="KW-1185">Reference proteome</keyword>
<evidence type="ECO:0000256" key="3">
    <source>
        <dbReference type="ARBA" id="ARBA00022692"/>
    </source>
</evidence>
<name>A0AAN7NX20_9COLE</name>
<dbReference type="SUPFAM" id="SSF103473">
    <property type="entry name" value="MFS general substrate transporter"/>
    <property type="match status" value="1"/>
</dbReference>
<feature type="transmembrane region" description="Helical" evidence="8">
    <location>
        <begin position="417"/>
        <end position="442"/>
    </location>
</feature>
<dbReference type="AlphaFoldDB" id="A0AAN7NX20"/>
<dbReference type="Proteomes" id="UP001353858">
    <property type="component" value="Unassembled WGS sequence"/>
</dbReference>
<organism evidence="10 11">
    <name type="scientific">Aquatica leii</name>
    <dbReference type="NCBI Taxonomy" id="1421715"/>
    <lineage>
        <taxon>Eukaryota</taxon>
        <taxon>Metazoa</taxon>
        <taxon>Ecdysozoa</taxon>
        <taxon>Arthropoda</taxon>
        <taxon>Hexapoda</taxon>
        <taxon>Insecta</taxon>
        <taxon>Pterygota</taxon>
        <taxon>Neoptera</taxon>
        <taxon>Endopterygota</taxon>
        <taxon>Coleoptera</taxon>
        <taxon>Polyphaga</taxon>
        <taxon>Elateriformia</taxon>
        <taxon>Elateroidea</taxon>
        <taxon>Lampyridae</taxon>
        <taxon>Luciolinae</taxon>
        <taxon>Aquatica</taxon>
    </lineage>
</organism>
<evidence type="ECO:0000256" key="2">
    <source>
        <dbReference type="ARBA" id="ARBA00022475"/>
    </source>
</evidence>
<dbReference type="PROSITE" id="PS00216">
    <property type="entry name" value="SUGAR_TRANSPORT_1"/>
    <property type="match status" value="1"/>
</dbReference>
<feature type="transmembrane region" description="Helical" evidence="8">
    <location>
        <begin position="364"/>
        <end position="384"/>
    </location>
</feature>
<comment type="caution">
    <text evidence="10">The sequence shown here is derived from an EMBL/GenBank/DDBJ whole genome shotgun (WGS) entry which is preliminary data.</text>
</comment>
<evidence type="ECO:0000313" key="10">
    <source>
        <dbReference type="EMBL" id="KAK4874735.1"/>
    </source>
</evidence>
<evidence type="ECO:0000256" key="7">
    <source>
        <dbReference type="ARBA" id="ARBA00024348"/>
    </source>
</evidence>
<dbReference type="InterPro" id="IPR020846">
    <property type="entry name" value="MFS_dom"/>
</dbReference>
<comment type="similarity">
    <text evidence="7">Belongs to the major facilitator superfamily. Sugar transporter (TC 2.A.1.1) family. Trehalose transporter subfamily.</text>
</comment>
<evidence type="ECO:0000256" key="8">
    <source>
        <dbReference type="SAM" id="Phobius"/>
    </source>
</evidence>
<feature type="transmembrane region" description="Helical" evidence="8">
    <location>
        <begin position="391"/>
        <end position="411"/>
    </location>
</feature>
<accession>A0AAN7NX20</accession>
<sequence length="474" mass="52339">MKTWVCLEKYRYMQYICVFIATILQASVSMTSTWISPVLPQLTSDDTPLEAPLTKAEESWLVSGEKLGAVIGCILAAFLTDRIGRKRMLLVAAIPTFISMMSSAFNKKVIVLIILRIITGISSGVSFVVLPLYIGEVSEKDIRGRLSVAQVILSTIGSVYAYSVGPFISFTVFSITCSMFPLLFIFLFAFMPETPYHLVKKGNSESALKSIKQLSRKDLSEDAIHLRLQEIKDFVHRDVENKIYLKDLILNRIYRKAFLIVLTIRCLLGLSGLHVISSYLQKIIQSSGSSVSPELSSVIFGVIKLPSALLAAFLVDRFGRRPLLIVSTIGCAATLLAEGVYFYLQETIDVSDIAWLPTTGLSLYLLSVYFGIDVLPTLVVGEIFTVNVKSLASACVACIGFALSFVLLQLFKPLSDAIGVYAMFWFFGGCCILGCLFGIFILPETKGKSFSEIQEMLDSNKKNDSVCLKPVKTK</sequence>
<dbReference type="InterPro" id="IPR005828">
    <property type="entry name" value="MFS_sugar_transport-like"/>
</dbReference>
<evidence type="ECO:0000256" key="6">
    <source>
        <dbReference type="ARBA" id="ARBA00023180"/>
    </source>
</evidence>
<dbReference type="InterPro" id="IPR005829">
    <property type="entry name" value="Sugar_transporter_CS"/>
</dbReference>
<dbReference type="PANTHER" id="PTHR48021">
    <property type="match status" value="1"/>
</dbReference>
<dbReference type="GO" id="GO:0022857">
    <property type="term" value="F:transmembrane transporter activity"/>
    <property type="evidence" value="ECO:0007669"/>
    <property type="project" value="InterPro"/>
</dbReference>
<reference evidence="11" key="1">
    <citation type="submission" date="2023-01" db="EMBL/GenBank/DDBJ databases">
        <title>Key to firefly adult light organ development and bioluminescence: homeobox transcription factors regulate luciferase expression and transportation to peroxisome.</title>
        <authorList>
            <person name="Fu X."/>
        </authorList>
    </citation>
    <scope>NUCLEOTIDE SEQUENCE [LARGE SCALE GENOMIC DNA]</scope>
</reference>
<feature type="transmembrane region" description="Helical" evidence="8">
    <location>
        <begin position="322"/>
        <end position="344"/>
    </location>
</feature>
<comment type="subcellular location">
    <subcellularLocation>
        <location evidence="1">Cell membrane</location>
        <topology evidence="1">Multi-pass membrane protein</topology>
    </subcellularLocation>
</comment>
<feature type="transmembrane region" description="Helical" evidence="8">
    <location>
        <begin position="257"/>
        <end position="276"/>
    </location>
</feature>
<evidence type="ECO:0000259" key="9">
    <source>
        <dbReference type="PROSITE" id="PS50850"/>
    </source>
</evidence>
<keyword evidence="2" id="KW-1003">Cell membrane</keyword>
<feature type="transmembrane region" description="Helical" evidence="8">
    <location>
        <begin position="296"/>
        <end position="315"/>
    </location>
</feature>
<dbReference type="FunFam" id="1.20.1250.20:FF:000055">
    <property type="entry name" value="Facilitated trehalose transporter Tret1-2 homolog"/>
    <property type="match status" value="1"/>
</dbReference>
<dbReference type="PANTHER" id="PTHR48021:SF46">
    <property type="entry name" value="MAJOR FACILITATOR SUPERFAMILY (MFS) PROFILE DOMAIN-CONTAINING PROTEIN"/>
    <property type="match status" value="1"/>
</dbReference>
<evidence type="ECO:0000256" key="5">
    <source>
        <dbReference type="ARBA" id="ARBA00023136"/>
    </source>
</evidence>
<evidence type="ECO:0000313" key="11">
    <source>
        <dbReference type="Proteomes" id="UP001353858"/>
    </source>
</evidence>
<protein>
    <recommendedName>
        <fullName evidence="9">Major facilitator superfamily (MFS) profile domain-containing protein</fullName>
    </recommendedName>
</protein>
<keyword evidence="5 8" id="KW-0472">Membrane</keyword>
<dbReference type="EMBL" id="JARPUR010000006">
    <property type="protein sequence ID" value="KAK4874735.1"/>
    <property type="molecule type" value="Genomic_DNA"/>
</dbReference>
<dbReference type="InterPro" id="IPR050549">
    <property type="entry name" value="MFS_Trehalose_Transporter"/>
</dbReference>
<feature type="transmembrane region" description="Helical" evidence="8">
    <location>
        <begin position="12"/>
        <end position="39"/>
    </location>
</feature>